<dbReference type="GO" id="GO:0008934">
    <property type="term" value="F:inositol monophosphate 1-phosphatase activity"/>
    <property type="evidence" value="ECO:0007669"/>
    <property type="project" value="TreeGrafter"/>
</dbReference>
<dbReference type="EMBL" id="PFLF01000037">
    <property type="protein sequence ID" value="PIY69276.1"/>
    <property type="molecule type" value="Genomic_DNA"/>
</dbReference>
<dbReference type="PRINTS" id="PR00377">
    <property type="entry name" value="IMPHPHTASES"/>
</dbReference>
<dbReference type="InterPro" id="IPR000760">
    <property type="entry name" value="Inositol_monophosphatase-like"/>
</dbReference>
<evidence type="ECO:0000313" key="3">
    <source>
        <dbReference type="Proteomes" id="UP000230108"/>
    </source>
</evidence>
<evidence type="ECO:0008006" key="4">
    <source>
        <dbReference type="Google" id="ProtNLM"/>
    </source>
</evidence>
<name>A0A2M7QDH7_9BACT</name>
<dbReference type="SUPFAM" id="SSF56655">
    <property type="entry name" value="Carbohydrate phosphatase"/>
    <property type="match status" value="1"/>
</dbReference>
<comment type="caution">
    <text evidence="2">The sequence shown here is derived from an EMBL/GenBank/DDBJ whole genome shotgun (WGS) entry which is preliminary data.</text>
</comment>
<dbReference type="Pfam" id="PF00459">
    <property type="entry name" value="Inositol_P"/>
    <property type="match status" value="1"/>
</dbReference>
<evidence type="ECO:0000256" key="1">
    <source>
        <dbReference type="PIRSR" id="PIRSR600760-2"/>
    </source>
</evidence>
<proteinExistence type="predicted"/>
<feature type="binding site" evidence="1">
    <location>
        <position position="90"/>
    </location>
    <ligand>
        <name>Mg(2+)</name>
        <dbReference type="ChEBI" id="CHEBI:18420"/>
        <label>2</label>
    </ligand>
</feature>
<organism evidence="2 3">
    <name type="scientific">Candidatus Roizmanbacteria bacterium CG_4_10_14_0_8_um_filter_39_9</name>
    <dbReference type="NCBI Taxonomy" id="1974829"/>
    <lineage>
        <taxon>Bacteria</taxon>
        <taxon>Candidatus Roizmaniibacteriota</taxon>
    </lineage>
</organism>
<protein>
    <recommendedName>
        <fullName evidence="4">Inositol monophosphatase</fullName>
    </recommendedName>
</protein>
<keyword evidence="1" id="KW-0479">Metal-binding</keyword>
<dbReference type="Gene3D" id="3.30.540.10">
    <property type="entry name" value="Fructose-1,6-Bisphosphatase, subunit A, domain 1"/>
    <property type="match status" value="1"/>
</dbReference>
<dbReference type="PANTHER" id="PTHR20854">
    <property type="entry name" value="INOSITOL MONOPHOSPHATASE"/>
    <property type="match status" value="1"/>
</dbReference>
<comment type="cofactor">
    <cofactor evidence="1">
        <name>Mg(2+)</name>
        <dbReference type="ChEBI" id="CHEBI:18420"/>
    </cofactor>
</comment>
<dbReference type="AlphaFoldDB" id="A0A2M7QDH7"/>
<reference evidence="3" key="1">
    <citation type="submission" date="2017-09" db="EMBL/GenBank/DDBJ databases">
        <title>Depth-based differentiation of microbial function through sediment-hosted aquifers and enrichment of novel symbionts in the deep terrestrial subsurface.</title>
        <authorList>
            <person name="Probst A.J."/>
            <person name="Ladd B."/>
            <person name="Jarett J.K."/>
            <person name="Geller-Mcgrath D.E."/>
            <person name="Sieber C.M.K."/>
            <person name="Emerson J.B."/>
            <person name="Anantharaman K."/>
            <person name="Thomas B.C."/>
            <person name="Malmstrom R."/>
            <person name="Stieglmeier M."/>
            <person name="Klingl A."/>
            <person name="Woyke T."/>
            <person name="Ryan C.M."/>
            <person name="Banfield J.F."/>
        </authorList>
    </citation>
    <scope>NUCLEOTIDE SEQUENCE [LARGE SCALE GENOMIC DNA]</scope>
</reference>
<feature type="binding site" evidence="1">
    <location>
        <position position="89"/>
    </location>
    <ligand>
        <name>Mg(2+)</name>
        <dbReference type="ChEBI" id="CHEBI:18420"/>
        <label>1</label>
        <note>catalytic</note>
    </ligand>
</feature>
<sequence>MNLDKYELKELETKASEVILEAGYYLERVWSHPHTLQYKDSRDVVTEADIYVENLLREKLHALFPEAGFIVEEGTTELQTEYNWAIDPIDGTKSFAFGVPMFFTQIALLKGNVPVVGLVYNPTSRQLFSASLGNGAALNKKPMALKNNCSLSKAIISVDSGKIYSRQEEKANIILELAQNCYRMRMTAGFLNPYVITGAVDCVINFVLHDLSIKQKPKNVVDLAPHIILFTEFGLQTQFIKTKQGNMVFVAAHEQLIKEAADIITTV</sequence>
<gene>
    <name evidence="2" type="ORF">COY90_01490</name>
</gene>
<accession>A0A2M7QDH7</accession>
<feature type="binding site" evidence="1">
    <location>
        <position position="72"/>
    </location>
    <ligand>
        <name>Mg(2+)</name>
        <dbReference type="ChEBI" id="CHEBI:18420"/>
        <label>1</label>
        <note>catalytic</note>
    </ligand>
</feature>
<dbReference type="Proteomes" id="UP000230108">
    <property type="component" value="Unassembled WGS sequence"/>
</dbReference>
<evidence type="ECO:0000313" key="2">
    <source>
        <dbReference type="EMBL" id="PIY69276.1"/>
    </source>
</evidence>
<keyword evidence="1" id="KW-0460">Magnesium</keyword>
<dbReference type="GO" id="GO:0006020">
    <property type="term" value="P:inositol metabolic process"/>
    <property type="evidence" value="ECO:0007669"/>
    <property type="project" value="TreeGrafter"/>
</dbReference>
<feature type="binding site" evidence="1">
    <location>
        <position position="87"/>
    </location>
    <ligand>
        <name>Mg(2+)</name>
        <dbReference type="ChEBI" id="CHEBI:18420"/>
        <label>1</label>
        <note>catalytic</note>
    </ligand>
</feature>
<dbReference type="GO" id="GO:0046872">
    <property type="term" value="F:metal ion binding"/>
    <property type="evidence" value="ECO:0007669"/>
    <property type="project" value="UniProtKB-KW"/>
</dbReference>
<dbReference type="GO" id="GO:0007165">
    <property type="term" value="P:signal transduction"/>
    <property type="evidence" value="ECO:0007669"/>
    <property type="project" value="TreeGrafter"/>
</dbReference>
<dbReference type="PANTHER" id="PTHR20854:SF4">
    <property type="entry name" value="INOSITOL-1-MONOPHOSPHATASE-RELATED"/>
    <property type="match status" value="1"/>
</dbReference>